<dbReference type="EMBL" id="VIWT01000002">
    <property type="protein sequence ID" value="TWF91480.1"/>
    <property type="molecule type" value="Genomic_DNA"/>
</dbReference>
<gene>
    <name evidence="1" type="ORF">FHX73_12595</name>
</gene>
<evidence type="ECO:0000313" key="2">
    <source>
        <dbReference type="Proteomes" id="UP000317940"/>
    </source>
</evidence>
<protein>
    <submittedName>
        <fullName evidence="1">Uncharacterized protein</fullName>
    </submittedName>
</protein>
<evidence type="ECO:0000313" key="1">
    <source>
        <dbReference type="EMBL" id="TWF91480.1"/>
    </source>
</evidence>
<accession>A0A561TWJ0</accession>
<organism evidence="1 2">
    <name type="scientific">Kitasatospora viridis</name>
    <dbReference type="NCBI Taxonomy" id="281105"/>
    <lineage>
        <taxon>Bacteria</taxon>
        <taxon>Bacillati</taxon>
        <taxon>Actinomycetota</taxon>
        <taxon>Actinomycetes</taxon>
        <taxon>Kitasatosporales</taxon>
        <taxon>Streptomycetaceae</taxon>
        <taxon>Kitasatospora</taxon>
    </lineage>
</organism>
<keyword evidence="2" id="KW-1185">Reference proteome</keyword>
<dbReference type="Proteomes" id="UP000317940">
    <property type="component" value="Unassembled WGS sequence"/>
</dbReference>
<dbReference type="AlphaFoldDB" id="A0A561TWJ0"/>
<name>A0A561TWJ0_9ACTN</name>
<proteinExistence type="predicted"/>
<comment type="caution">
    <text evidence="1">The sequence shown here is derived from an EMBL/GenBank/DDBJ whole genome shotgun (WGS) entry which is preliminary data.</text>
</comment>
<sequence>MAFKDQPTKLARHNRQFELLMSQALDPQATRSYLQATLKSKSSWAD</sequence>
<reference evidence="1 2" key="1">
    <citation type="submission" date="2019-06" db="EMBL/GenBank/DDBJ databases">
        <title>Sequencing the genomes of 1000 actinobacteria strains.</title>
        <authorList>
            <person name="Klenk H.-P."/>
        </authorList>
    </citation>
    <scope>NUCLEOTIDE SEQUENCE [LARGE SCALE GENOMIC DNA]</scope>
    <source>
        <strain evidence="1 2">DSM 44826</strain>
    </source>
</reference>